<feature type="domain" description="M23ase beta-sheet core" evidence="2">
    <location>
        <begin position="158"/>
        <end position="253"/>
    </location>
</feature>
<dbReference type="InterPro" id="IPR011055">
    <property type="entry name" value="Dup_hybrid_motif"/>
</dbReference>
<comment type="caution">
    <text evidence="3">The sequence shown here is derived from an EMBL/GenBank/DDBJ whole genome shotgun (WGS) entry which is preliminary data.</text>
</comment>
<keyword evidence="1" id="KW-0812">Transmembrane</keyword>
<keyword evidence="4" id="KW-1185">Reference proteome</keyword>
<dbReference type="SUPFAM" id="SSF51261">
    <property type="entry name" value="Duplicated hybrid motif"/>
    <property type="match status" value="1"/>
</dbReference>
<feature type="transmembrane region" description="Helical" evidence="1">
    <location>
        <begin position="59"/>
        <end position="81"/>
    </location>
</feature>
<sequence length="319" mass="35152">MPALGRFDLSWVGALGLLGLLPLVSVGPSWLVWFLLCFGFLTLPVLRSANSTRYVVSRLLYTLTPWGFASVVARFGGQFVVVARYRGRPPTPESVDQTVALRPPFDDQWTVARGGVTAGNTHSPGLLAQRYAYDFTYTDDRGRTYSADGIWLDDYYAFGEPVVAPAGGTVVATKDGLRDHPRPGTGWTDWRTWDGRGNHVVVDHGGEYSLLAHLQEGSVAVEPGDQVDVGQEVGRCGNSGNSTEPHLHYQLQDTPGRFTAASLPPAFSGVELVRGDESDRRRWAYLSRGEDVRYVVDEDEGPPEPHWTVRRAEMMQEGD</sequence>
<dbReference type="Proteomes" id="UP001596099">
    <property type="component" value="Unassembled WGS sequence"/>
</dbReference>
<dbReference type="Pfam" id="PF01551">
    <property type="entry name" value="Peptidase_M23"/>
    <property type="match status" value="1"/>
</dbReference>
<organism evidence="3 4">
    <name type="scientific">Halomarina salina</name>
    <dbReference type="NCBI Taxonomy" id="1872699"/>
    <lineage>
        <taxon>Archaea</taxon>
        <taxon>Methanobacteriati</taxon>
        <taxon>Methanobacteriota</taxon>
        <taxon>Stenosarchaea group</taxon>
        <taxon>Halobacteria</taxon>
        <taxon>Halobacteriales</taxon>
        <taxon>Natronomonadaceae</taxon>
        <taxon>Halomarina</taxon>
    </lineage>
</organism>
<dbReference type="InterPro" id="IPR050570">
    <property type="entry name" value="Cell_wall_metabolism_enzyme"/>
</dbReference>
<dbReference type="CDD" id="cd12797">
    <property type="entry name" value="M23_peptidase"/>
    <property type="match status" value="1"/>
</dbReference>
<dbReference type="PANTHER" id="PTHR21666">
    <property type="entry name" value="PEPTIDASE-RELATED"/>
    <property type="match status" value="1"/>
</dbReference>
<keyword evidence="1" id="KW-0472">Membrane</keyword>
<keyword evidence="1" id="KW-1133">Transmembrane helix</keyword>
<dbReference type="EC" id="3.4.24.-" evidence="3"/>
<feature type="transmembrane region" description="Helical" evidence="1">
    <location>
        <begin position="30"/>
        <end position="47"/>
    </location>
</feature>
<evidence type="ECO:0000313" key="3">
    <source>
        <dbReference type="EMBL" id="MFC5970605.1"/>
    </source>
</evidence>
<protein>
    <submittedName>
        <fullName evidence="3">M23 family metallopeptidase</fullName>
        <ecNumber evidence="3">3.4.24.-</ecNumber>
    </submittedName>
</protein>
<evidence type="ECO:0000259" key="2">
    <source>
        <dbReference type="Pfam" id="PF01551"/>
    </source>
</evidence>
<evidence type="ECO:0000313" key="4">
    <source>
        <dbReference type="Proteomes" id="UP001596099"/>
    </source>
</evidence>
<dbReference type="GO" id="GO:0016787">
    <property type="term" value="F:hydrolase activity"/>
    <property type="evidence" value="ECO:0007669"/>
    <property type="project" value="UniProtKB-KW"/>
</dbReference>
<name>A0ABD5RJK9_9EURY</name>
<evidence type="ECO:0000256" key="1">
    <source>
        <dbReference type="SAM" id="Phobius"/>
    </source>
</evidence>
<dbReference type="Gene3D" id="2.70.70.10">
    <property type="entry name" value="Glucose Permease (Domain IIA)"/>
    <property type="match status" value="1"/>
</dbReference>
<proteinExistence type="predicted"/>
<dbReference type="PANTHER" id="PTHR21666:SF270">
    <property type="entry name" value="MUREIN HYDROLASE ACTIVATOR ENVC"/>
    <property type="match status" value="1"/>
</dbReference>
<keyword evidence="3" id="KW-0378">Hydrolase</keyword>
<accession>A0ABD5RJK9</accession>
<dbReference type="RefSeq" id="WP_247420160.1">
    <property type="nucleotide sequence ID" value="NZ_JALLGW010000002.1"/>
</dbReference>
<dbReference type="EMBL" id="JBHSQH010000001">
    <property type="protein sequence ID" value="MFC5970605.1"/>
    <property type="molecule type" value="Genomic_DNA"/>
</dbReference>
<reference evidence="3 4" key="1">
    <citation type="journal article" date="2019" name="Int. J. Syst. Evol. Microbiol.">
        <title>The Global Catalogue of Microorganisms (GCM) 10K type strain sequencing project: providing services to taxonomists for standard genome sequencing and annotation.</title>
        <authorList>
            <consortium name="The Broad Institute Genomics Platform"/>
            <consortium name="The Broad Institute Genome Sequencing Center for Infectious Disease"/>
            <person name="Wu L."/>
            <person name="Ma J."/>
        </authorList>
    </citation>
    <scope>NUCLEOTIDE SEQUENCE [LARGE SCALE GENOMIC DNA]</scope>
    <source>
        <strain evidence="3 4">CGMCC 1.12543</strain>
    </source>
</reference>
<gene>
    <name evidence="3" type="ORF">ACFPYI_04600</name>
</gene>
<dbReference type="InterPro" id="IPR016047">
    <property type="entry name" value="M23ase_b-sheet_dom"/>
</dbReference>
<dbReference type="AlphaFoldDB" id="A0ABD5RJK9"/>